<feature type="transmembrane region" description="Helical" evidence="1">
    <location>
        <begin position="21"/>
        <end position="47"/>
    </location>
</feature>
<organism evidence="2 3">
    <name type="scientific">Lymnaea stagnalis</name>
    <name type="common">Great pond snail</name>
    <name type="synonym">Helix stagnalis</name>
    <dbReference type="NCBI Taxonomy" id="6523"/>
    <lineage>
        <taxon>Eukaryota</taxon>
        <taxon>Metazoa</taxon>
        <taxon>Spiralia</taxon>
        <taxon>Lophotrochozoa</taxon>
        <taxon>Mollusca</taxon>
        <taxon>Gastropoda</taxon>
        <taxon>Heterobranchia</taxon>
        <taxon>Euthyneura</taxon>
        <taxon>Panpulmonata</taxon>
        <taxon>Hygrophila</taxon>
        <taxon>Lymnaeoidea</taxon>
        <taxon>Lymnaeidae</taxon>
        <taxon>Lymnaea</taxon>
    </lineage>
</organism>
<dbReference type="PANTHER" id="PTHR10974">
    <property type="entry name" value="FI08016P-RELATED"/>
    <property type="match status" value="1"/>
</dbReference>
<dbReference type="PANTHER" id="PTHR10974:SF1">
    <property type="entry name" value="FI08016P-RELATED"/>
    <property type="match status" value="1"/>
</dbReference>
<keyword evidence="3" id="KW-1185">Reference proteome</keyword>
<keyword evidence="1" id="KW-0472">Membrane</keyword>
<dbReference type="InterPro" id="IPR004245">
    <property type="entry name" value="DUF229"/>
</dbReference>
<keyword evidence="1" id="KW-0812">Transmembrane</keyword>
<dbReference type="InterPro" id="IPR017850">
    <property type="entry name" value="Alkaline_phosphatase_core_sf"/>
</dbReference>
<dbReference type="Pfam" id="PF02995">
    <property type="entry name" value="DUF229"/>
    <property type="match status" value="1"/>
</dbReference>
<dbReference type="EMBL" id="CAXITT010000392">
    <property type="protein sequence ID" value="CAL1540670.1"/>
    <property type="molecule type" value="Genomic_DNA"/>
</dbReference>
<comment type="caution">
    <text evidence="2">The sequence shown here is derived from an EMBL/GenBank/DDBJ whole genome shotgun (WGS) entry which is preliminary data.</text>
</comment>
<evidence type="ECO:0000313" key="3">
    <source>
        <dbReference type="Proteomes" id="UP001497497"/>
    </source>
</evidence>
<proteinExistence type="predicted"/>
<evidence type="ECO:0000313" key="2">
    <source>
        <dbReference type="EMBL" id="CAL1540670.1"/>
    </source>
</evidence>
<sequence length="692" mass="79280">MHGRCLCAVRRSKKRGWCRQSLTGLRGIFNLSVLLAFVALVIVYLFVVNQVEEHLRLVHNSDLTWNGVIEYPLTYCQFRKNNKAALEAGGDGAGDMYESLKHNTEQLCIHPELDPCDQSVATFDHYVSPVNCSGAEENWVYVENGTFRISSAARKKHGLIVCEYAPIVRGKGDFTARHGEHIKPMLDKTPLVSDFFKVACMAPSGKRYHNIHTGVAYNATLHERSTSVPLPRSALGYNVFMLGFDSTSRNSWLRNLPRSRDFFIREMAGIELEGYNIVGDGTVQALLPILTGKTESDLHPARRGYPGAREIDDFPWIWNNFRNSGYVTAWGEDMSYIGTFQLRLHGFKEQPTDHSMRTYFMLAEPMYKKFLPWCIGSEARHVRFLKWFKDLFEMYRESPTFMFGFHSELSHNNINELKKVMDKDLLEFLKHLHFNGYFDNTILILMGDHGLRISDFRDTPQGKLEERMPYFAFRLPPSFAKSYPEEYGHFVNNVRRLTTPFDVHETFHHMLNMSGAPVDHTKSRGISLFRKISKARSCDDAGVEPHWCACLQWTSVKNYALSTKLSQIVASYINDLTSKVRAQCAFLRVTEVIGVSKVEINENLLKFKKSKDIHGDIPDLSDVMRVDSDQFQITLVTEPGSGQFEVTLKHSTLNDTFTVTESQISRINRYGSAPACIEKRFPHLRPYCYCLQ</sequence>
<evidence type="ECO:0000256" key="1">
    <source>
        <dbReference type="SAM" id="Phobius"/>
    </source>
</evidence>
<reference evidence="2 3" key="1">
    <citation type="submission" date="2024-04" db="EMBL/GenBank/DDBJ databases">
        <authorList>
            <consortium name="Genoscope - CEA"/>
            <person name="William W."/>
        </authorList>
    </citation>
    <scope>NUCLEOTIDE SEQUENCE [LARGE SCALE GENOMIC DNA]</scope>
</reference>
<keyword evidence="1" id="KW-1133">Transmembrane helix</keyword>
<protein>
    <submittedName>
        <fullName evidence="2">Uncharacterized protein</fullName>
    </submittedName>
</protein>
<gene>
    <name evidence="2" type="ORF">GSLYS_00014319001</name>
</gene>
<name>A0AAV2I5A3_LYMST</name>
<dbReference type="CDD" id="cd16021">
    <property type="entry name" value="ALP_like"/>
    <property type="match status" value="1"/>
</dbReference>
<dbReference type="Gene3D" id="3.40.720.10">
    <property type="entry name" value="Alkaline Phosphatase, subunit A"/>
    <property type="match status" value="1"/>
</dbReference>
<dbReference type="GO" id="GO:0005615">
    <property type="term" value="C:extracellular space"/>
    <property type="evidence" value="ECO:0007669"/>
    <property type="project" value="TreeGrafter"/>
</dbReference>
<accession>A0AAV2I5A3</accession>
<dbReference type="FunFam" id="3.40.720.10:FF:000017">
    <property type="entry name" value="Predicted protein"/>
    <property type="match status" value="1"/>
</dbReference>
<dbReference type="Proteomes" id="UP001497497">
    <property type="component" value="Unassembled WGS sequence"/>
</dbReference>
<dbReference type="SUPFAM" id="SSF53649">
    <property type="entry name" value="Alkaline phosphatase-like"/>
    <property type="match status" value="1"/>
</dbReference>
<dbReference type="AlphaFoldDB" id="A0AAV2I5A3"/>